<dbReference type="Proteomes" id="UP001217089">
    <property type="component" value="Unassembled WGS sequence"/>
</dbReference>
<organism evidence="4 5">
    <name type="scientific">Tegillarca granosa</name>
    <name type="common">Malaysian cockle</name>
    <name type="synonym">Anadara granosa</name>
    <dbReference type="NCBI Taxonomy" id="220873"/>
    <lineage>
        <taxon>Eukaryota</taxon>
        <taxon>Metazoa</taxon>
        <taxon>Spiralia</taxon>
        <taxon>Lophotrochozoa</taxon>
        <taxon>Mollusca</taxon>
        <taxon>Bivalvia</taxon>
        <taxon>Autobranchia</taxon>
        <taxon>Pteriomorphia</taxon>
        <taxon>Arcoida</taxon>
        <taxon>Arcoidea</taxon>
        <taxon>Arcidae</taxon>
        <taxon>Tegillarca</taxon>
    </lineage>
</organism>
<reference evidence="4 5" key="1">
    <citation type="submission" date="2022-12" db="EMBL/GenBank/DDBJ databases">
        <title>Chromosome-level genome of Tegillarca granosa.</title>
        <authorList>
            <person name="Kim J."/>
        </authorList>
    </citation>
    <scope>NUCLEOTIDE SEQUENCE [LARGE SCALE GENOMIC DNA]</scope>
    <source>
        <strain evidence="4">Teg-2019</strain>
        <tissue evidence="4">Adductor muscle</tissue>
    </source>
</reference>
<keyword evidence="2" id="KW-0472">Membrane</keyword>
<feature type="domain" description="Endoplasmic reticulum metallopeptidase 1-like C-terminal" evidence="3">
    <location>
        <begin position="240"/>
        <end position="310"/>
    </location>
</feature>
<keyword evidence="2" id="KW-0812">Transmembrane</keyword>
<dbReference type="Pfam" id="PF22248">
    <property type="entry name" value="ERMP1_C"/>
    <property type="match status" value="2"/>
</dbReference>
<dbReference type="InterPro" id="IPR052787">
    <property type="entry name" value="MAVS"/>
</dbReference>
<evidence type="ECO:0000313" key="5">
    <source>
        <dbReference type="Proteomes" id="UP001217089"/>
    </source>
</evidence>
<evidence type="ECO:0000256" key="2">
    <source>
        <dbReference type="SAM" id="Phobius"/>
    </source>
</evidence>
<dbReference type="PANTHER" id="PTHR21446:SF12">
    <property type="entry name" value="POTASSIUM CHANNEL TETRAMERIZATION DOMAIN CONTAINING 1"/>
    <property type="match status" value="1"/>
</dbReference>
<keyword evidence="2" id="KW-1133">Transmembrane helix</keyword>
<proteinExistence type="inferred from homology"/>
<accession>A0ABQ9ELC3</accession>
<gene>
    <name evidence="4" type="ORF">KUTeg_016584</name>
</gene>
<sequence>MKKCIKQSQTIFKQFLQTQGLDCDLKQYDEVTLDSLFRMFYASVRTKNGEHFKINSFQNLRYGLCRHILSETGIDVADSDHFNESLEVNLSVLVDLKRKVFGNTDHTPAITPEDTIANVSGNIPINYVAKKARMSDTCLDSIDTDMEEFLSDSQLDQALRTLDGSPIPSFSPQLNKQLNFSQCTSQQRMLNFCPSITNCNVTMNFYGVNTALFLIIHISSLLVPLTITMYALYTVCMVGLHMNRIFYALDGRLNKNDSGMWFLSFDHNKAYHLQRNSVLTKAKHPTCEGPYCGFPYKLPLLHLFDVRYVITLVTGYTCKLPLLHPFDVRYVITLVTGCSCKLPLLHLFGVRYVITLVTGCPCELSLLHLFGVRYVITLVTGCPCELPLIHLFDVKYVITLVTGYTCKQPLLHLFDVRYTVTMVTGYSYKLPLFLLFDVRYVVTMVTGHPNKLHVPQFYLFDTRYVVTMVTGHPNKLHVPQFYLFDTRYIVIMVTGYSYKLPQFYLFDFRESLYEAREIAPAVNPKVKVHLVGRTKIKPDVIRLTFHVTGPDHMTAYIDPVDGVSLIKWSLSEEMPKKTIGLPELNNSVYFIYYSHAEEPVTPWEFYIDLEVNPDHGNKAVLEIAFSGQYLHSENSRTKEIVNFINNLPEWTVPTVWACTYDSYQF</sequence>
<name>A0ABQ9ELC3_TEGGR</name>
<feature type="transmembrane region" description="Helical" evidence="2">
    <location>
        <begin position="211"/>
        <end position="233"/>
    </location>
</feature>
<comment type="similarity">
    <text evidence="1">Belongs to the peptidase M28 family.</text>
</comment>
<comment type="caution">
    <text evidence="4">The sequence shown here is derived from an EMBL/GenBank/DDBJ whole genome shotgun (WGS) entry which is preliminary data.</text>
</comment>
<dbReference type="EMBL" id="JARBDR010000813">
    <property type="protein sequence ID" value="KAJ8306039.1"/>
    <property type="molecule type" value="Genomic_DNA"/>
</dbReference>
<keyword evidence="5" id="KW-1185">Reference proteome</keyword>
<feature type="domain" description="Endoplasmic reticulum metallopeptidase 1-like C-terminal" evidence="3">
    <location>
        <begin position="508"/>
        <end position="663"/>
    </location>
</feature>
<dbReference type="PANTHER" id="PTHR21446">
    <property type="entry name" value="DUF3504 DOMAIN-CONTAINING PROTEIN"/>
    <property type="match status" value="1"/>
</dbReference>
<protein>
    <recommendedName>
        <fullName evidence="3">Endoplasmic reticulum metallopeptidase 1-like C-terminal domain-containing protein</fullName>
    </recommendedName>
</protein>
<evidence type="ECO:0000313" key="4">
    <source>
        <dbReference type="EMBL" id="KAJ8306039.1"/>
    </source>
</evidence>
<dbReference type="InterPro" id="IPR053973">
    <property type="entry name" value="ERMP1-like_C"/>
</dbReference>
<evidence type="ECO:0000256" key="1">
    <source>
        <dbReference type="ARBA" id="ARBA00010918"/>
    </source>
</evidence>
<evidence type="ECO:0000259" key="3">
    <source>
        <dbReference type="Pfam" id="PF22248"/>
    </source>
</evidence>